<evidence type="ECO:0000313" key="2">
    <source>
        <dbReference type="EMBL" id="GAK55285.1"/>
    </source>
</evidence>
<dbReference type="AlphaFoldDB" id="A0A0S6W6K7"/>
<accession>A0A0S6W6K7</accession>
<dbReference type="STRING" id="1499967.U27_02117"/>
<dbReference type="InterPro" id="IPR052548">
    <property type="entry name" value="Type_VII_TA_antitoxin"/>
</dbReference>
<dbReference type="eggNOG" id="COG1708">
    <property type="taxonomic scope" value="Bacteria"/>
</dbReference>
<dbReference type="Pfam" id="PF01909">
    <property type="entry name" value="NTP_transf_2"/>
    <property type="match status" value="1"/>
</dbReference>
<dbReference type="HOGENOM" id="CLU_130257_3_3_0"/>
<evidence type="ECO:0000313" key="3">
    <source>
        <dbReference type="Proteomes" id="UP000030661"/>
    </source>
</evidence>
<dbReference type="Gene3D" id="3.30.460.10">
    <property type="entry name" value="Beta Polymerase, domain 2"/>
    <property type="match status" value="1"/>
</dbReference>
<evidence type="ECO:0000259" key="1">
    <source>
        <dbReference type="Pfam" id="PF01909"/>
    </source>
</evidence>
<sequence>MYAESPCMKDVMKTMPHTTLQAPTVSLIRKKPHQLKLIEQIVTELKQQVTTKYPVLEMRLFGSVARGEDTPNSDIDIFVRLPTVTRSTEEDLFDTAYDIELKYNCLIDMIIFADNMLRTYAEQVPIYQNIAREGILS</sequence>
<dbReference type="PANTHER" id="PTHR33933">
    <property type="entry name" value="NUCLEOTIDYLTRANSFERASE"/>
    <property type="match status" value="1"/>
</dbReference>
<dbReference type="PANTHER" id="PTHR33933:SF1">
    <property type="entry name" value="PROTEIN ADENYLYLTRANSFERASE MNTA-RELATED"/>
    <property type="match status" value="1"/>
</dbReference>
<feature type="domain" description="Polymerase nucleotidyl transferase" evidence="1">
    <location>
        <begin position="43"/>
        <end position="112"/>
    </location>
</feature>
<dbReference type="GO" id="GO:0016779">
    <property type="term" value="F:nucleotidyltransferase activity"/>
    <property type="evidence" value="ECO:0007669"/>
    <property type="project" value="InterPro"/>
</dbReference>
<reference evidence="2" key="1">
    <citation type="journal article" date="2015" name="PeerJ">
        <title>First genomic representation of candidate bacterial phylum KSB3 points to enhanced environmental sensing as a trigger of wastewater bulking.</title>
        <authorList>
            <person name="Sekiguchi Y."/>
            <person name="Ohashi A."/>
            <person name="Parks D.H."/>
            <person name="Yamauchi T."/>
            <person name="Tyson G.W."/>
            <person name="Hugenholtz P."/>
        </authorList>
    </citation>
    <scope>NUCLEOTIDE SEQUENCE [LARGE SCALE GENOMIC DNA]</scope>
</reference>
<dbReference type="Proteomes" id="UP000030661">
    <property type="component" value="Unassembled WGS sequence"/>
</dbReference>
<dbReference type="InterPro" id="IPR002934">
    <property type="entry name" value="Polymerase_NTP_transf_dom"/>
</dbReference>
<dbReference type="SUPFAM" id="SSF81301">
    <property type="entry name" value="Nucleotidyltransferase"/>
    <property type="match status" value="1"/>
</dbReference>
<proteinExistence type="predicted"/>
<dbReference type="CDD" id="cd05403">
    <property type="entry name" value="NT_KNTase_like"/>
    <property type="match status" value="1"/>
</dbReference>
<name>A0A0S6W6K7_VECG1</name>
<dbReference type="InterPro" id="IPR043519">
    <property type="entry name" value="NT_sf"/>
</dbReference>
<dbReference type="EMBL" id="DF820463">
    <property type="protein sequence ID" value="GAK55285.1"/>
    <property type="molecule type" value="Genomic_DNA"/>
</dbReference>
<gene>
    <name evidence="2" type="ORF">U27_02117</name>
</gene>
<protein>
    <recommendedName>
        <fullName evidence="1">Polymerase nucleotidyl transferase domain-containing protein</fullName>
    </recommendedName>
</protein>
<organism evidence="2">
    <name type="scientific">Vecturithrix granuli</name>
    <dbReference type="NCBI Taxonomy" id="1499967"/>
    <lineage>
        <taxon>Bacteria</taxon>
        <taxon>Candidatus Moduliflexota</taxon>
        <taxon>Candidatus Vecturitrichia</taxon>
        <taxon>Candidatus Vecturitrichales</taxon>
        <taxon>Candidatus Vecturitrichaceae</taxon>
        <taxon>Candidatus Vecturithrix</taxon>
    </lineage>
</organism>
<keyword evidence="3" id="KW-1185">Reference proteome</keyword>